<comment type="caution">
    <text evidence="1">The sequence shown here is derived from an EMBL/GenBank/DDBJ whole genome shotgun (WGS) entry which is preliminary data.</text>
</comment>
<dbReference type="EMBL" id="JAHKPD010000008">
    <property type="protein sequence ID" value="MBU2949770.1"/>
    <property type="molecule type" value="Genomic_DNA"/>
</dbReference>
<gene>
    <name evidence="1" type="ORF">KO493_03550</name>
</gene>
<keyword evidence="2" id="KW-1185">Reference proteome</keyword>
<accession>A0ACC5U646</accession>
<organism evidence="1 2">
    <name type="scientific">Pseudotamlana agarivorans</name>
    <dbReference type="NCBI Taxonomy" id="481183"/>
    <lineage>
        <taxon>Bacteria</taxon>
        <taxon>Pseudomonadati</taxon>
        <taxon>Bacteroidota</taxon>
        <taxon>Flavobacteriia</taxon>
        <taxon>Flavobacteriales</taxon>
        <taxon>Flavobacteriaceae</taxon>
        <taxon>Pseudotamlana</taxon>
    </lineage>
</organism>
<proteinExistence type="predicted"/>
<reference evidence="1" key="1">
    <citation type="submission" date="2021-05" db="EMBL/GenBank/DDBJ databases">
        <title>Draft genomes of bacteria isolated from model marine particles.</title>
        <authorList>
            <person name="Datta M.S."/>
            <person name="Schwartzman J.A."/>
            <person name="Enke T.N."/>
            <person name="Saavedra J."/>
            <person name="Cermak N."/>
            <person name="Cordero O.X."/>
        </authorList>
    </citation>
    <scope>NUCLEOTIDE SEQUENCE</scope>
    <source>
        <strain evidence="1">I2M19</strain>
    </source>
</reference>
<dbReference type="Proteomes" id="UP001647509">
    <property type="component" value="Unassembled WGS sequence"/>
</dbReference>
<protein>
    <submittedName>
        <fullName evidence="1">ABC transporter permease</fullName>
    </submittedName>
</protein>
<evidence type="ECO:0000313" key="1">
    <source>
        <dbReference type="EMBL" id="MBU2949770.1"/>
    </source>
</evidence>
<sequence length="386" mass="43280">MRGFLNIIIREVLILKKRPTAWILIFLIPTAIFFYLGYIYKEGAINTVDIGVLDLDHSGLSRTVIKSIEATPKLNIVKFLNSNDNIDEVFVKNPEIRGFYVIPNHFEKVIYRGEQAKLLVYTNSSNIVYGNLIYKEAASFINTLSAGINYNAFRSQGIPSEKALKMIAPIKVNTKPLFNAYYNYLYYLLPGLTTVLLQMLVFLLAARSINSEYSNASFDEVLGMANGSVFKLIFAKLTTYTVIGFIVGLFIFAVVHPLLGIPASSGTLAFLPVVFLFVMVNAMLGIMVSAIFKNEAIAMDVSFVYNSPAFVFSGFTFPIMAMPAFNAWYAQLIPYTHFLSAFIKGIEMHAPFQFLVKHLLSLALFFAIGYVVTAIILFLRNQKRSV</sequence>
<evidence type="ECO:0000313" key="2">
    <source>
        <dbReference type="Proteomes" id="UP001647509"/>
    </source>
</evidence>
<name>A0ACC5U646_9FLAO</name>